<dbReference type="EMBL" id="JASBWU010000018">
    <property type="protein sequence ID" value="KAJ9114676.1"/>
    <property type="molecule type" value="Genomic_DNA"/>
</dbReference>
<evidence type="ECO:0000313" key="2">
    <source>
        <dbReference type="Proteomes" id="UP001243375"/>
    </source>
</evidence>
<name>A0ACC2WU85_9TREE</name>
<comment type="caution">
    <text evidence="1">The sequence shown here is derived from an EMBL/GenBank/DDBJ whole genome shotgun (WGS) entry which is preliminary data.</text>
</comment>
<organism evidence="1 2">
    <name type="scientific">Naganishia vaughanmartiniae</name>
    <dbReference type="NCBI Taxonomy" id="1424756"/>
    <lineage>
        <taxon>Eukaryota</taxon>
        <taxon>Fungi</taxon>
        <taxon>Dikarya</taxon>
        <taxon>Basidiomycota</taxon>
        <taxon>Agaricomycotina</taxon>
        <taxon>Tremellomycetes</taxon>
        <taxon>Filobasidiales</taxon>
        <taxon>Filobasidiaceae</taxon>
        <taxon>Naganishia</taxon>
    </lineage>
</organism>
<gene>
    <name evidence="1" type="ORF">QFC22_005552</name>
</gene>
<evidence type="ECO:0000313" key="1">
    <source>
        <dbReference type="EMBL" id="KAJ9114676.1"/>
    </source>
</evidence>
<sequence>MEQPLAMKVTLCMTAEDGHALQAPPPPPLQQTDPDFDPQFINPAIDEPMSPNTAAIWMALIQFTEPTAGQTSTHTAEQAVFGMQEEGSSGYVSGGYGADGLIGHGMRMPMAAGNVPRPPLPQMPPNETLTMEYALDPRTDLRKHPHTQQLLNLYLSIADCWLPTFPPGSNNPIRTAVAGLHDSPASVCVRSALASAYIRCMKPVATSEGGGKSKGKRRVDDGAVGDDELPKPLSVDLEKLFVDTAITSISANPPDLSLSNKLWCIIDLQLYYFTHSSAFQGMEIMKMAEDIIHQEFGESPELVMSLLYRQQTFGARIFALGDVSRCLLDRGRRCVFDLIGKNDDDPHIPTSMALGAYDSNWVSGNAWLGMPMSIGVQLACIVELVADIKDAEKQYVVEERGNGKAKGQVPSWIEEGFLDRGFAVEQRIKKKDFARSVSGEAVGVGEPSIGVVLGDLWKAVSPRRVRSLSLLANGDGDGTDSVDRALSISVQIWPTTSTSALNIRRNA</sequence>
<reference evidence="1" key="1">
    <citation type="submission" date="2023-04" db="EMBL/GenBank/DDBJ databases">
        <title>Draft Genome sequencing of Naganishia species isolated from polar environments using Oxford Nanopore Technology.</title>
        <authorList>
            <person name="Leo P."/>
            <person name="Venkateswaran K."/>
        </authorList>
    </citation>
    <scope>NUCLEOTIDE SEQUENCE</scope>
    <source>
        <strain evidence="1">MNA-CCFEE 5425</strain>
    </source>
</reference>
<proteinExistence type="predicted"/>
<accession>A0ACC2WU85</accession>
<protein>
    <submittedName>
        <fullName evidence="1">Uncharacterized protein</fullName>
    </submittedName>
</protein>
<keyword evidence="2" id="KW-1185">Reference proteome</keyword>
<dbReference type="Proteomes" id="UP001243375">
    <property type="component" value="Unassembled WGS sequence"/>
</dbReference>